<proteinExistence type="predicted"/>
<sequence length="343" mass="36562">MAHTLVLAKQKALVLPEKHGKLVLREVDVPKPGSGEVLVREDAIGLNPIDYFIPETGLFVTLYPIILGWEAAGIVVQLGEGVSSVAVGDKALYPGVVGDGDRFATFKQYSVVPADLVSKASSMLLRSLTCIHLSLYLQIPDNLSVEQAAAVPVGLDTAALGLYAQPGERDGAGLSPAPWEAGGRGKYQDQPILVLGGASSVGQYAIQLARLSGFSPIITTASLKNAEYLKSLGATHVIDRHLPRDSVVAAVRGLTEEPIRIVYDAASTEDTHQIGYEVLESGTLVNVTIGHFIPEDKLTSEKHISDIFGNPYLPDRRELSAGLYKQLIALLSSGELKASHVLL</sequence>
<accession>A0ACC1T399</accession>
<evidence type="ECO:0000313" key="2">
    <source>
        <dbReference type="Proteomes" id="UP001148662"/>
    </source>
</evidence>
<gene>
    <name evidence="1" type="ORF">NM688_g4312</name>
</gene>
<organism evidence="1 2">
    <name type="scientific">Phlebia brevispora</name>
    <dbReference type="NCBI Taxonomy" id="194682"/>
    <lineage>
        <taxon>Eukaryota</taxon>
        <taxon>Fungi</taxon>
        <taxon>Dikarya</taxon>
        <taxon>Basidiomycota</taxon>
        <taxon>Agaricomycotina</taxon>
        <taxon>Agaricomycetes</taxon>
        <taxon>Polyporales</taxon>
        <taxon>Meruliaceae</taxon>
        <taxon>Phlebia</taxon>
    </lineage>
</organism>
<protein>
    <submittedName>
        <fullName evidence="1">Uncharacterized protein</fullName>
    </submittedName>
</protein>
<keyword evidence="2" id="KW-1185">Reference proteome</keyword>
<evidence type="ECO:0000313" key="1">
    <source>
        <dbReference type="EMBL" id="KAJ3552135.1"/>
    </source>
</evidence>
<reference evidence="1" key="1">
    <citation type="submission" date="2022-07" db="EMBL/GenBank/DDBJ databases">
        <title>Genome Sequence of Phlebia brevispora.</title>
        <authorList>
            <person name="Buettner E."/>
        </authorList>
    </citation>
    <scope>NUCLEOTIDE SEQUENCE</scope>
    <source>
        <strain evidence="1">MPL23</strain>
    </source>
</reference>
<dbReference type="Proteomes" id="UP001148662">
    <property type="component" value="Unassembled WGS sequence"/>
</dbReference>
<comment type="caution">
    <text evidence="1">The sequence shown here is derived from an EMBL/GenBank/DDBJ whole genome shotgun (WGS) entry which is preliminary data.</text>
</comment>
<dbReference type="EMBL" id="JANHOG010000701">
    <property type="protein sequence ID" value="KAJ3552135.1"/>
    <property type="molecule type" value="Genomic_DNA"/>
</dbReference>
<name>A0ACC1T399_9APHY</name>